<proteinExistence type="predicted"/>
<dbReference type="Proteomes" id="UP000008207">
    <property type="component" value="Chromosome"/>
</dbReference>
<accession>B8IA55</accession>
<name>B8IA55_METNO</name>
<evidence type="ECO:0000313" key="3">
    <source>
        <dbReference type="Proteomes" id="UP000008207"/>
    </source>
</evidence>
<organism evidence="2 3">
    <name type="scientific">Methylobacterium nodulans (strain LMG 21967 / CNCM I-2342 / ORS 2060)</name>
    <dbReference type="NCBI Taxonomy" id="460265"/>
    <lineage>
        <taxon>Bacteria</taxon>
        <taxon>Pseudomonadati</taxon>
        <taxon>Pseudomonadota</taxon>
        <taxon>Alphaproteobacteria</taxon>
        <taxon>Hyphomicrobiales</taxon>
        <taxon>Methylobacteriaceae</taxon>
        <taxon>Methylobacterium</taxon>
    </lineage>
</organism>
<dbReference type="EMBL" id="CP001349">
    <property type="protein sequence ID" value="ACL58733.1"/>
    <property type="molecule type" value="Genomic_DNA"/>
</dbReference>
<dbReference type="HOGENOM" id="CLU_2508911_0_0_5"/>
<gene>
    <name evidence="1" type="ordered locus">Mnod_3833</name>
    <name evidence="2" type="ordered locus">Mnod_4242</name>
</gene>
<evidence type="ECO:0000313" key="1">
    <source>
        <dbReference type="EMBL" id="ACL58733.1"/>
    </source>
</evidence>
<dbReference type="AlphaFoldDB" id="B8IA55"/>
<keyword evidence="3" id="KW-1185">Reference proteome</keyword>
<sequence length="85" mass="9196">MTETDEARWLALCAAVRALAMHAARAANPAHPADWLASVALAADGLVNAMTNPHLTEEELEKVTQATETTLRLIFDQAVFPVREA</sequence>
<protein>
    <submittedName>
        <fullName evidence="2">Uncharacterized protein</fullName>
    </submittedName>
</protein>
<evidence type="ECO:0000313" key="2">
    <source>
        <dbReference type="EMBL" id="ACL59118.1"/>
    </source>
</evidence>
<dbReference type="KEGG" id="mno:Mnod_3833"/>
<dbReference type="EMBL" id="CP001349">
    <property type="protein sequence ID" value="ACL59118.1"/>
    <property type="molecule type" value="Genomic_DNA"/>
</dbReference>
<reference evidence="2 3" key="1">
    <citation type="submission" date="2009-01" db="EMBL/GenBank/DDBJ databases">
        <title>Complete sequence of chromosome of Methylobacterium nodulans ORS 2060.</title>
        <authorList>
            <consortium name="US DOE Joint Genome Institute"/>
            <person name="Lucas S."/>
            <person name="Copeland A."/>
            <person name="Lapidus A."/>
            <person name="Glavina del Rio T."/>
            <person name="Dalin E."/>
            <person name="Tice H."/>
            <person name="Bruce D."/>
            <person name="Goodwin L."/>
            <person name="Pitluck S."/>
            <person name="Sims D."/>
            <person name="Brettin T."/>
            <person name="Detter J.C."/>
            <person name="Han C."/>
            <person name="Larimer F."/>
            <person name="Land M."/>
            <person name="Hauser L."/>
            <person name="Kyrpides N."/>
            <person name="Ivanova N."/>
            <person name="Marx C.J."/>
            <person name="Richardson P."/>
        </authorList>
    </citation>
    <scope>NUCLEOTIDE SEQUENCE [LARGE SCALE GENOMIC DNA]</scope>
    <source>
        <strain evidence="3">LMG 21967 / CNCM I-2342 / ORS 2060</strain>
        <strain evidence="2">ORS 2060</strain>
    </source>
</reference>
<dbReference type="KEGG" id="mno:Mnod_4242"/>